<protein>
    <submittedName>
        <fullName evidence="2">DUF3870 domain-containing protein</fullName>
    </submittedName>
</protein>
<evidence type="ECO:0000313" key="2">
    <source>
        <dbReference type="EMBL" id="MBU5486188.1"/>
    </source>
</evidence>
<dbReference type="Pfam" id="PF12986">
    <property type="entry name" value="DUF3870"/>
    <property type="match status" value="1"/>
</dbReference>
<comment type="caution">
    <text evidence="2">The sequence shown here is derived from an EMBL/GenBank/DDBJ whole genome shotgun (WGS) entry which is preliminary data.</text>
</comment>
<dbReference type="Proteomes" id="UP000726170">
    <property type="component" value="Unassembled WGS sequence"/>
</dbReference>
<accession>A0ABS6ELU4</accession>
<dbReference type="EMBL" id="JAHLQF010000004">
    <property type="protein sequence ID" value="MBU5486188.1"/>
    <property type="molecule type" value="Genomic_DNA"/>
</dbReference>
<evidence type="ECO:0000259" key="1">
    <source>
        <dbReference type="Pfam" id="PF12986"/>
    </source>
</evidence>
<reference evidence="2 3" key="1">
    <citation type="submission" date="2021-06" db="EMBL/GenBank/DDBJ databases">
        <authorList>
            <person name="Sun Q."/>
            <person name="Li D."/>
        </authorList>
    </citation>
    <scope>NUCLEOTIDE SEQUENCE [LARGE SCALE GENOMIC DNA]</scope>
    <source>
        <strain evidence="2 3">MSJ-11</strain>
    </source>
</reference>
<proteinExistence type="predicted"/>
<gene>
    <name evidence="2" type="ORF">KQI86_17865</name>
</gene>
<evidence type="ECO:0000313" key="3">
    <source>
        <dbReference type="Proteomes" id="UP000726170"/>
    </source>
</evidence>
<dbReference type="RefSeq" id="WP_216440769.1">
    <property type="nucleotide sequence ID" value="NZ_JAHLQF010000004.1"/>
</dbReference>
<keyword evidence="3" id="KW-1185">Reference proteome</keyword>
<dbReference type="InterPro" id="IPR024617">
    <property type="entry name" value="DUF3870"/>
</dbReference>
<name>A0ABS6ELU4_9CLOT</name>
<sequence length="110" mass="12385">MNYEKNTIYITGISRANSTDPITIMYNGFFLGLIINIDNGEIIDITCNAISNVTSDFIKSILVGYNLISDLDHMINEINNRFLGTAQKALIVALKDVHNKFLMEKKKISK</sequence>
<feature type="domain" description="DUF3870" evidence="1">
    <location>
        <begin position="9"/>
        <end position="101"/>
    </location>
</feature>
<organism evidence="2 3">
    <name type="scientific">Clostridium mobile</name>
    <dbReference type="NCBI Taxonomy" id="2841512"/>
    <lineage>
        <taxon>Bacteria</taxon>
        <taxon>Bacillati</taxon>
        <taxon>Bacillota</taxon>
        <taxon>Clostridia</taxon>
        <taxon>Eubacteriales</taxon>
        <taxon>Clostridiaceae</taxon>
        <taxon>Clostridium</taxon>
    </lineage>
</organism>